<evidence type="ECO:0000313" key="6">
    <source>
        <dbReference type="EMBL" id="AMG01464.1"/>
    </source>
</evidence>
<sequence>MSDMVDRAQLEEIEFREIAIAHHVTRPQEQPDDDELGNRHCLNCGDLVPQERIAAYPAAVYCVSCQSRKEPKNGMA</sequence>
<evidence type="ECO:0000256" key="3">
    <source>
        <dbReference type="ARBA" id="ARBA00022833"/>
    </source>
</evidence>
<dbReference type="Pfam" id="PF01258">
    <property type="entry name" value="zf-dskA_traR"/>
    <property type="match status" value="1"/>
</dbReference>
<name>A0ABM5Y6S6_VIBHA</name>
<dbReference type="PROSITE" id="PS51128">
    <property type="entry name" value="ZF_DKSA_2"/>
    <property type="match status" value="1"/>
</dbReference>
<keyword evidence="3" id="KW-0862">Zinc</keyword>
<evidence type="ECO:0000256" key="4">
    <source>
        <dbReference type="PROSITE-ProRule" id="PRU00510"/>
    </source>
</evidence>
<proteinExistence type="predicted"/>
<dbReference type="InterPro" id="IPR000962">
    <property type="entry name" value="Znf_DskA_TraR"/>
</dbReference>
<organism evidence="6 7">
    <name type="scientific">Vibrio harveyi</name>
    <name type="common">Beneckea harveyi</name>
    <dbReference type="NCBI Taxonomy" id="669"/>
    <lineage>
        <taxon>Bacteria</taxon>
        <taxon>Pseudomonadati</taxon>
        <taxon>Pseudomonadota</taxon>
        <taxon>Gammaproteobacteria</taxon>
        <taxon>Vibrionales</taxon>
        <taxon>Vibrionaceae</taxon>
        <taxon>Vibrio</taxon>
    </lineage>
</organism>
<protein>
    <submittedName>
        <fullName evidence="6">Conjugal transfer protein TraR</fullName>
    </submittedName>
</protein>
<evidence type="ECO:0000259" key="5">
    <source>
        <dbReference type="Pfam" id="PF01258"/>
    </source>
</evidence>
<keyword evidence="2" id="KW-0863">Zinc-finger</keyword>
<feature type="zinc finger region" description="dksA C4-type" evidence="4">
    <location>
        <begin position="41"/>
        <end position="65"/>
    </location>
</feature>
<reference evidence="6" key="1">
    <citation type="submission" date="2018-01" db="EMBL/GenBank/DDBJ databases">
        <title>FDA dAtabase for Regulatory Grade micrObial Sequences (FDA-ARGOS): Supporting development and validation of Infectious Disease Dx tests.</title>
        <authorList>
            <person name="Hoffmann M."/>
            <person name="Allard M."/>
            <person name="Evans P."/>
            <person name="Brown E."/>
            <person name="Tallon L."/>
            <person name="Sadzewicz L."/>
            <person name="Sengamalay N."/>
            <person name="Ott S."/>
            <person name="Godinez A."/>
            <person name="Nagaraj S."/>
            <person name="Vyas G."/>
            <person name="Aluvathingal J."/>
            <person name="Nadendla S."/>
            <person name="Geyer C."/>
            <person name="Sichtig H."/>
        </authorList>
    </citation>
    <scope>NUCLEOTIDE SEQUENCE</scope>
    <source>
        <strain evidence="6">FDAARGOS_107</strain>
    </source>
</reference>
<dbReference type="Proteomes" id="UP000067422">
    <property type="component" value="Chromosome 2"/>
</dbReference>
<evidence type="ECO:0000313" key="7">
    <source>
        <dbReference type="Proteomes" id="UP000067422"/>
    </source>
</evidence>
<keyword evidence="1" id="KW-0479">Metal-binding</keyword>
<dbReference type="SUPFAM" id="SSF57716">
    <property type="entry name" value="Glucocorticoid receptor-like (DNA-binding domain)"/>
    <property type="match status" value="1"/>
</dbReference>
<keyword evidence="7" id="KW-1185">Reference proteome</keyword>
<evidence type="ECO:0000256" key="1">
    <source>
        <dbReference type="ARBA" id="ARBA00022723"/>
    </source>
</evidence>
<dbReference type="EMBL" id="CP014039">
    <property type="protein sequence ID" value="AMG01464.1"/>
    <property type="molecule type" value="Genomic_DNA"/>
</dbReference>
<gene>
    <name evidence="6" type="ORF">AL538_27200</name>
</gene>
<dbReference type="Gene3D" id="1.20.120.910">
    <property type="entry name" value="DksA, coiled-coil domain"/>
    <property type="match status" value="1"/>
</dbReference>
<feature type="domain" description="Zinc finger DksA/TraR C4-type" evidence="5">
    <location>
        <begin position="40"/>
        <end position="70"/>
    </location>
</feature>
<accession>A0ABM5Y6S6</accession>
<evidence type="ECO:0000256" key="2">
    <source>
        <dbReference type="ARBA" id="ARBA00022771"/>
    </source>
</evidence>